<dbReference type="Proteomes" id="UP000241071">
    <property type="component" value="Segment"/>
</dbReference>
<evidence type="ECO:0000313" key="3">
    <source>
        <dbReference type="Proteomes" id="UP000241071"/>
    </source>
</evidence>
<protein>
    <submittedName>
        <fullName evidence="2">Uncharacterized protein</fullName>
    </submittedName>
</protein>
<proteinExistence type="predicted"/>
<name>M1NN34_9VIRU</name>
<feature type="transmembrane region" description="Helical" evidence="1">
    <location>
        <begin position="6"/>
        <end position="30"/>
    </location>
</feature>
<evidence type="ECO:0000313" key="2">
    <source>
        <dbReference type="EMBL" id="AGF85445.1"/>
    </source>
</evidence>
<sequence length="200" mass="23407">MSSCTLSTILLVIIYALIIISIPLFLDFILSRMKQKCLHKTLLKEIKKKSSKLNKPIIFFQGKNSGIIIDNDQIESFDGDIVNISKELDDNSCVVILYEVLEYIDDPDNIIIKDLVSNIVRISGGNYHIININKNYPKIYCDFNILNIMDKDIYKSGDKISFYKPSKIQQKIQYIYRYFFKIFPYEKIKPALIQWNMIEK</sequence>
<gene>
    <name evidence="2" type="ORF">glt_00636</name>
</gene>
<accession>M1NN34</accession>
<keyword evidence="3" id="KW-1185">Reference proteome</keyword>
<keyword evidence="1" id="KW-1133">Transmembrane helix</keyword>
<reference evidence="2 3" key="1">
    <citation type="submission" date="2012-10" db="EMBL/GenBank/DDBJ databases">
        <title>Complete genome sequence of Moumouvirus goulette.</title>
        <authorList>
            <person name="Fournous G."/>
            <person name="Bougalmi M."/>
            <person name="Colson P."/>
        </authorList>
    </citation>
    <scope>NUCLEOTIDE SEQUENCE [LARGE SCALE GENOMIC DNA]</scope>
</reference>
<organism evidence="2 3">
    <name type="scientific">Moumouvirus goulette</name>
    <dbReference type="NCBI Taxonomy" id="1247379"/>
    <lineage>
        <taxon>Viruses</taxon>
        <taxon>Varidnaviria</taxon>
        <taxon>Bamfordvirae</taxon>
        <taxon>Nucleocytoviricota</taxon>
        <taxon>Megaviricetes</taxon>
        <taxon>Imitervirales</taxon>
        <taxon>Mimiviridae</taxon>
        <taxon>Megamimivirinae</taxon>
        <taxon>Moumouvirus</taxon>
        <taxon>Moumouvirus goulettemassiliense</taxon>
    </lineage>
</organism>
<keyword evidence="1" id="KW-0472">Membrane</keyword>
<keyword evidence="1" id="KW-0812">Transmembrane</keyword>
<evidence type="ECO:0000256" key="1">
    <source>
        <dbReference type="SAM" id="Phobius"/>
    </source>
</evidence>
<dbReference type="EMBL" id="KC008572">
    <property type="protein sequence ID" value="AGF85445.1"/>
    <property type="molecule type" value="Genomic_DNA"/>
</dbReference>